<evidence type="ECO:0000259" key="8">
    <source>
        <dbReference type="Pfam" id="PF06429"/>
    </source>
</evidence>
<evidence type="ECO:0000256" key="2">
    <source>
        <dbReference type="ARBA" id="ARBA00004613"/>
    </source>
</evidence>
<evidence type="ECO:0000313" key="11">
    <source>
        <dbReference type="Proteomes" id="UP000540989"/>
    </source>
</evidence>
<proteinExistence type="inferred from homology"/>
<evidence type="ECO:0000313" key="10">
    <source>
        <dbReference type="EMBL" id="MBB5057854.1"/>
    </source>
</evidence>
<evidence type="ECO:0000256" key="4">
    <source>
        <dbReference type="ARBA" id="ARBA00016244"/>
    </source>
</evidence>
<dbReference type="PROSITE" id="PS00588">
    <property type="entry name" value="FLAGELLA_BB_ROD"/>
    <property type="match status" value="1"/>
</dbReference>
<name>A0A7W7ZE06_9BACT</name>
<dbReference type="NCBIfam" id="TIGR02492">
    <property type="entry name" value="flgK_ends"/>
    <property type="match status" value="1"/>
</dbReference>
<dbReference type="Pfam" id="PF22638">
    <property type="entry name" value="FlgK_D1"/>
    <property type="match status" value="1"/>
</dbReference>
<feature type="domain" description="Flagellar hook-associated protein FlgK helical" evidence="9">
    <location>
        <begin position="110"/>
        <end position="328"/>
    </location>
</feature>
<evidence type="ECO:0000256" key="6">
    <source>
        <dbReference type="ARBA" id="ARBA00023143"/>
    </source>
</evidence>
<dbReference type="Pfam" id="PF00460">
    <property type="entry name" value="Flg_bb_rod"/>
    <property type="match status" value="1"/>
</dbReference>
<keyword evidence="10" id="KW-0966">Cell projection</keyword>
<feature type="domain" description="Flagellar basal-body/hook protein C-terminal" evidence="8">
    <location>
        <begin position="422"/>
        <end position="461"/>
    </location>
</feature>
<comment type="caution">
    <text evidence="10">The sequence shown here is derived from an EMBL/GenBank/DDBJ whole genome shotgun (WGS) entry which is preliminary data.</text>
</comment>
<dbReference type="SUPFAM" id="SSF64518">
    <property type="entry name" value="Phase 1 flagellin"/>
    <property type="match status" value="1"/>
</dbReference>
<sequence length="468" mass="47153">MGTLISVLNIAREAIAAEQSAVNVTANNVANQNTPGYTREVSNFVAQDTYLLNGHNVGDGVLAGQPTSVRDRVLEQRVQQQTQIQSQSAAIQSALSDVESIFGVTSTTTSSSVTQLGSAVNAFFSALTALAANPSDTPTRQQVLSAASTLSATFNAESSQISQITTSLQGSALNIVGQVNTLLSTVATLNAKIAAQSPNTDAGVLEDQRQAAINQLSQYIGLDEINTSNNGIELTTANGGFLVSGPNSYPLSATVLGGTVQVLAGPNFTNVTSGLTGGSLGGTLQALTTSIPPLLEQLDTLAYSIATAVNTQNEAGVDANGNPGAALFTIGTTAPGSAATIAAATTNGSLVATAGPGEGSTGNTNASALAALGTALIAGGQTASSYLASALATIGEAAATANNDSTLQQATLTQLTTQRNSLSGVSLDQEAADLSQYQRSYQAASQLFSIIDTLFATVLNLGVVTTVS</sequence>
<dbReference type="Proteomes" id="UP000540989">
    <property type="component" value="Unassembled WGS sequence"/>
</dbReference>
<dbReference type="InterPro" id="IPR010930">
    <property type="entry name" value="Flg_bb/hook_C_dom"/>
</dbReference>
<dbReference type="Pfam" id="PF06429">
    <property type="entry name" value="Flg_bbr_C"/>
    <property type="match status" value="1"/>
</dbReference>
<dbReference type="RefSeq" id="WP_184217004.1">
    <property type="nucleotide sequence ID" value="NZ_JACHIP010000003.1"/>
</dbReference>
<dbReference type="GO" id="GO:0044780">
    <property type="term" value="P:bacterial-type flagellum assembly"/>
    <property type="evidence" value="ECO:0007669"/>
    <property type="project" value="InterPro"/>
</dbReference>
<dbReference type="InterPro" id="IPR001444">
    <property type="entry name" value="Flag_bb_rod_N"/>
</dbReference>
<dbReference type="PANTHER" id="PTHR30033">
    <property type="entry name" value="FLAGELLAR HOOK-ASSOCIATED PROTEIN 1"/>
    <property type="match status" value="1"/>
</dbReference>
<dbReference type="GO" id="GO:0009424">
    <property type="term" value="C:bacterial-type flagellum hook"/>
    <property type="evidence" value="ECO:0007669"/>
    <property type="project" value="InterPro"/>
</dbReference>
<dbReference type="GO" id="GO:0005576">
    <property type="term" value="C:extracellular region"/>
    <property type="evidence" value="ECO:0007669"/>
    <property type="project" value="UniProtKB-SubCell"/>
</dbReference>
<keyword evidence="6" id="KW-0975">Bacterial flagellum</keyword>
<comment type="similarity">
    <text evidence="3">Belongs to the flagella basal body rod proteins family.</text>
</comment>
<dbReference type="AlphaFoldDB" id="A0A7W7ZE06"/>
<keyword evidence="11" id="KW-1185">Reference proteome</keyword>
<evidence type="ECO:0000259" key="7">
    <source>
        <dbReference type="Pfam" id="PF00460"/>
    </source>
</evidence>
<evidence type="ECO:0000256" key="3">
    <source>
        <dbReference type="ARBA" id="ARBA00009677"/>
    </source>
</evidence>
<feature type="domain" description="Flagellar basal body rod protein N-terminal" evidence="7">
    <location>
        <begin position="8"/>
        <end position="38"/>
    </location>
</feature>
<organism evidence="10 11">
    <name type="scientific">Granulicella aggregans</name>
    <dbReference type="NCBI Taxonomy" id="474949"/>
    <lineage>
        <taxon>Bacteria</taxon>
        <taxon>Pseudomonadati</taxon>
        <taxon>Acidobacteriota</taxon>
        <taxon>Terriglobia</taxon>
        <taxon>Terriglobales</taxon>
        <taxon>Acidobacteriaceae</taxon>
        <taxon>Granulicella</taxon>
    </lineage>
</organism>
<gene>
    <name evidence="10" type="ORF">HDF16_002560</name>
</gene>
<keyword evidence="5" id="KW-0964">Secreted</keyword>
<reference evidence="10 11" key="1">
    <citation type="submission" date="2020-08" db="EMBL/GenBank/DDBJ databases">
        <title>Genomic Encyclopedia of Type Strains, Phase IV (KMG-V): Genome sequencing to study the core and pangenomes of soil and plant-associated prokaryotes.</title>
        <authorList>
            <person name="Whitman W."/>
        </authorList>
    </citation>
    <scope>NUCLEOTIDE SEQUENCE [LARGE SCALE GENOMIC DNA]</scope>
    <source>
        <strain evidence="10 11">M8UP14</strain>
    </source>
</reference>
<protein>
    <recommendedName>
        <fullName evidence="4">Flagellar hook-associated protein 1</fullName>
    </recommendedName>
</protein>
<dbReference type="EMBL" id="JACHIP010000003">
    <property type="protein sequence ID" value="MBB5057854.1"/>
    <property type="molecule type" value="Genomic_DNA"/>
</dbReference>
<evidence type="ECO:0000256" key="1">
    <source>
        <dbReference type="ARBA" id="ARBA00004365"/>
    </source>
</evidence>
<evidence type="ECO:0000259" key="9">
    <source>
        <dbReference type="Pfam" id="PF22638"/>
    </source>
</evidence>
<accession>A0A7W7ZE06</accession>
<evidence type="ECO:0000256" key="5">
    <source>
        <dbReference type="ARBA" id="ARBA00022525"/>
    </source>
</evidence>
<dbReference type="InterPro" id="IPR002371">
    <property type="entry name" value="FlgK"/>
</dbReference>
<dbReference type="PANTHER" id="PTHR30033:SF1">
    <property type="entry name" value="FLAGELLAR HOOK-ASSOCIATED PROTEIN 1"/>
    <property type="match status" value="1"/>
</dbReference>
<dbReference type="InterPro" id="IPR053927">
    <property type="entry name" value="FlgK_helical"/>
</dbReference>
<dbReference type="InterPro" id="IPR019776">
    <property type="entry name" value="Flagellar_basal_body_rod_CS"/>
</dbReference>
<dbReference type="GO" id="GO:0005198">
    <property type="term" value="F:structural molecule activity"/>
    <property type="evidence" value="ECO:0007669"/>
    <property type="project" value="InterPro"/>
</dbReference>
<keyword evidence="10" id="KW-0282">Flagellum</keyword>
<keyword evidence="10" id="KW-0969">Cilium</keyword>
<comment type="subcellular location">
    <subcellularLocation>
        <location evidence="1">Bacterial flagellum</location>
    </subcellularLocation>
    <subcellularLocation>
        <location evidence="2">Secreted</location>
    </subcellularLocation>
</comment>